<dbReference type="Pfam" id="PF08906">
    <property type="entry name" value="T6SS_Tdi1_C"/>
    <property type="match status" value="1"/>
</dbReference>
<dbReference type="Pfam" id="PF08887">
    <property type="entry name" value="GAD-like"/>
    <property type="match status" value="1"/>
</dbReference>
<evidence type="ECO:0000259" key="1">
    <source>
        <dbReference type="Pfam" id="PF08887"/>
    </source>
</evidence>
<comment type="caution">
    <text evidence="3">The sequence shown here is derived from an EMBL/GenBank/DDBJ whole genome shotgun (WGS) entry which is preliminary data.</text>
</comment>
<dbReference type="Proteomes" id="UP001169006">
    <property type="component" value="Unassembled WGS sequence"/>
</dbReference>
<feature type="domain" description="T6SS immunity protein Tdi1 C-terminal" evidence="2">
    <location>
        <begin position="138"/>
        <end position="200"/>
    </location>
</feature>
<evidence type="ECO:0000259" key="2">
    <source>
        <dbReference type="Pfam" id="PF08906"/>
    </source>
</evidence>
<dbReference type="InterPro" id="IPR015002">
    <property type="entry name" value="T6SS_Tdi1_C"/>
</dbReference>
<evidence type="ECO:0000313" key="3">
    <source>
        <dbReference type="EMBL" id="MDO1583072.1"/>
    </source>
</evidence>
<name>A0ABT8SZJ6_9HYPH</name>
<sequence>MSSDLVSYLDEIRNGDAKGQPVPDGMLNELRDIFPSDLVRAYQKFGCRLFKGGLIQTCLPGEFAGTLAIIFGSDTQFHHKSWHAFAYSCFGTIYIWSKEMGVATVDLLKGSISSRGALGKIKQGTLIENQIFVPFSVSDEALDATDEAGNFLFQRSVKKCGPLEIGECYGFVPALAPGGVADIDHVKRMNAAAHFSIVAQTMNFNLIDVQGYGKSVVVRPIA</sequence>
<proteinExistence type="predicted"/>
<accession>A0ABT8SZJ6</accession>
<dbReference type="EMBL" id="JAUKWQ010000003">
    <property type="protein sequence ID" value="MDO1583072.1"/>
    <property type="molecule type" value="Genomic_DNA"/>
</dbReference>
<feature type="domain" description="GAD-related" evidence="1">
    <location>
        <begin position="16"/>
        <end position="103"/>
    </location>
</feature>
<protein>
    <submittedName>
        <fullName evidence="3">GAD-like domain-containing protein</fullName>
    </submittedName>
</protein>
<reference evidence="3" key="2">
    <citation type="submission" date="2023-07" db="EMBL/GenBank/DDBJ databases">
        <authorList>
            <person name="Sun H."/>
        </authorList>
    </citation>
    <scope>NUCLEOTIDE SEQUENCE</scope>
    <source>
        <strain evidence="3">05753</strain>
    </source>
</reference>
<dbReference type="InterPro" id="IPR014983">
    <property type="entry name" value="GAD-rel"/>
</dbReference>
<dbReference type="RefSeq" id="WP_302077227.1">
    <property type="nucleotide sequence ID" value="NZ_JAUKWQ010000003.1"/>
</dbReference>
<reference evidence="3" key="1">
    <citation type="journal article" date="2015" name="Int. J. Syst. Evol. Microbiol.">
        <title>Rhizobium oryzicola sp. nov., potential plant-growth-promoting endophytic bacteria isolated from rice roots.</title>
        <authorList>
            <person name="Zhang X.X."/>
            <person name="Gao J.S."/>
            <person name="Cao Y.H."/>
            <person name="Sheirdil R.A."/>
            <person name="Wang X.C."/>
            <person name="Zhang L."/>
        </authorList>
    </citation>
    <scope>NUCLEOTIDE SEQUENCE</scope>
    <source>
        <strain evidence="3">05753</strain>
    </source>
</reference>
<organism evidence="3 4">
    <name type="scientific">Rhizobium oryzicola</name>
    <dbReference type="NCBI Taxonomy" id="1232668"/>
    <lineage>
        <taxon>Bacteria</taxon>
        <taxon>Pseudomonadati</taxon>
        <taxon>Pseudomonadota</taxon>
        <taxon>Alphaproteobacteria</taxon>
        <taxon>Hyphomicrobiales</taxon>
        <taxon>Rhizobiaceae</taxon>
        <taxon>Rhizobium/Agrobacterium group</taxon>
        <taxon>Rhizobium</taxon>
    </lineage>
</organism>
<keyword evidence="4" id="KW-1185">Reference proteome</keyword>
<evidence type="ECO:0000313" key="4">
    <source>
        <dbReference type="Proteomes" id="UP001169006"/>
    </source>
</evidence>
<gene>
    <name evidence="3" type="ORF">Q2T52_13350</name>
</gene>